<dbReference type="Proteomes" id="UP000504603">
    <property type="component" value="Unplaced"/>
</dbReference>
<dbReference type="InterPro" id="IPR038943">
    <property type="entry name" value="PLDrp1-like"/>
</dbReference>
<evidence type="ECO:0000256" key="1">
    <source>
        <dbReference type="SAM" id="MobiDB-lite"/>
    </source>
</evidence>
<name>A0A6J1CE05_MOMCH</name>
<evidence type="ECO:0000313" key="3">
    <source>
        <dbReference type="RefSeq" id="XP_022139804.1"/>
    </source>
</evidence>
<dbReference type="GO" id="GO:0004674">
    <property type="term" value="F:protein serine/threonine kinase activity"/>
    <property type="evidence" value="ECO:0007669"/>
    <property type="project" value="TreeGrafter"/>
</dbReference>
<feature type="region of interest" description="Disordered" evidence="1">
    <location>
        <begin position="168"/>
        <end position="236"/>
    </location>
</feature>
<feature type="compositionally biased region" description="Basic and acidic residues" evidence="1">
    <location>
        <begin position="197"/>
        <end position="216"/>
    </location>
</feature>
<evidence type="ECO:0000313" key="2">
    <source>
        <dbReference type="Proteomes" id="UP000504603"/>
    </source>
</evidence>
<dbReference type="PANTHER" id="PTHR33971:SF3">
    <property type="entry name" value="UBIQUITIN CARBOXYL-TERMINAL HYDROLASE 36"/>
    <property type="match status" value="1"/>
</dbReference>
<protein>
    <submittedName>
        <fullName evidence="3">Uncharacterized protein LOC111010631</fullName>
    </submittedName>
</protein>
<keyword evidence="2" id="KW-1185">Reference proteome</keyword>
<dbReference type="AlphaFoldDB" id="A0A6J1CE05"/>
<dbReference type="OrthoDB" id="768992at2759"/>
<organism evidence="2 3">
    <name type="scientific">Momordica charantia</name>
    <name type="common">Bitter gourd</name>
    <name type="synonym">Balsam pear</name>
    <dbReference type="NCBI Taxonomy" id="3673"/>
    <lineage>
        <taxon>Eukaryota</taxon>
        <taxon>Viridiplantae</taxon>
        <taxon>Streptophyta</taxon>
        <taxon>Embryophyta</taxon>
        <taxon>Tracheophyta</taxon>
        <taxon>Spermatophyta</taxon>
        <taxon>Magnoliopsida</taxon>
        <taxon>eudicotyledons</taxon>
        <taxon>Gunneridae</taxon>
        <taxon>Pentapetalae</taxon>
        <taxon>rosids</taxon>
        <taxon>fabids</taxon>
        <taxon>Cucurbitales</taxon>
        <taxon>Cucurbitaceae</taxon>
        <taxon>Momordiceae</taxon>
        <taxon>Momordica</taxon>
    </lineage>
</organism>
<proteinExistence type="predicted"/>
<accession>A0A6J1CE05</accession>
<dbReference type="KEGG" id="mcha:111010631"/>
<feature type="compositionally biased region" description="Acidic residues" evidence="1">
    <location>
        <begin position="222"/>
        <end position="236"/>
    </location>
</feature>
<dbReference type="RefSeq" id="XP_022139804.1">
    <property type="nucleotide sequence ID" value="XM_022284112.1"/>
</dbReference>
<dbReference type="PANTHER" id="PTHR33971">
    <property type="entry name" value="OS06G0232000 PROTEIN"/>
    <property type="match status" value="1"/>
</dbReference>
<reference evidence="3" key="1">
    <citation type="submission" date="2025-08" db="UniProtKB">
        <authorList>
            <consortium name="RefSeq"/>
        </authorList>
    </citation>
    <scope>IDENTIFICATION</scope>
</reference>
<dbReference type="GO" id="GO:0070300">
    <property type="term" value="F:phosphatidic acid binding"/>
    <property type="evidence" value="ECO:0007669"/>
    <property type="project" value="InterPro"/>
</dbReference>
<dbReference type="GeneID" id="111010631"/>
<sequence length="343" mass="37976">MIRSTMEFCNPTFYHTDLTDYDSSYDSYYDYAQTEPPIPQSSNEPSFYNLLDYPPPCYFGEAYDSGVDDSADASYGSNFRDPVDDGASGFPISYSAYACSASTFSAPKVIEYDPQLYGDGHQKVSTQFVISYSVAEFNEPDFEEYDPTPYDGGYDICQTYGKPLPPSNEICYPPNSSSSAPKPPPPIEAIAVPIESQKGKEEVPKEAPKGKIEEQTKPPQIQEDDISSSESDTGEEIEAISWADPGGGYENGRGVRQFPSGYGLEAMDLCETLFGYWPCLSRAKKQTDCRRPDNRCGYCHGHCHCHGHWHGTHNNQWQIAADYLFGSHYPYADGRGQGQGGAS</sequence>
<gene>
    <name evidence="3" type="primary">LOC111010631</name>
</gene>